<organism evidence="1">
    <name type="scientific">viral metagenome</name>
    <dbReference type="NCBI Taxonomy" id="1070528"/>
    <lineage>
        <taxon>unclassified sequences</taxon>
        <taxon>metagenomes</taxon>
        <taxon>organismal metagenomes</taxon>
    </lineage>
</organism>
<protein>
    <submittedName>
        <fullName evidence="1">Uncharacterized protein</fullName>
    </submittedName>
</protein>
<proteinExistence type="predicted"/>
<name>A0A6M3IEW4_9ZZZZ</name>
<accession>A0A6M3IEW4</accession>
<evidence type="ECO:0000313" key="1">
    <source>
        <dbReference type="EMBL" id="QJA55955.1"/>
    </source>
</evidence>
<dbReference type="EMBL" id="MT141191">
    <property type="protein sequence ID" value="QJA55955.1"/>
    <property type="molecule type" value="Genomic_DNA"/>
</dbReference>
<gene>
    <name evidence="1" type="ORF">MM415B01957_0008</name>
</gene>
<reference evidence="1" key="1">
    <citation type="submission" date="2020-03" db="EMBL/GenBank/DDBJ databases">
        <title>The deep terrestrial virosphere.</title>
        <authorList>
            <person name="Holmfeldt K."/>
            <person name="Nilsson E."/>
            <person name="Simone D."/>
            <person name="Lopez-Fernandez M."/>
            <person name="Wu X."/>
            <person name="de Brujin I."/>
            <person name="Lundin D."/>
            <person name="Andersson A."/>
            <person name="Bertilsson S."/>
            <person name="Dopson M."/>
        </authorList>
    </citation>
    <scope>NUCLEOTIDE SEQUENCE</scope>
    <source>
        <strain evidence="1">MM415B01957</strain>
    </source>
</reference>
<sequence>MTQKITWVKVNGRYLCKAKECGQWTENGCLLRKVGLTCDNGECEFNVSPIPGVYQCGCMDVHLDSDGKCLGFKVKGK</sequence>
<dbReference type="AlphaFoldDB" id="A0A6M3IEW4"/>